<dbReference type="Gene3D" id="3.30.1360.100">
    <property type="entry name" value="General secretion pathway protein M, EpsM"/>
    <property type="match status" value="1"/>
</dbReference>
<dbReference type="InterPro" id="IPR025691">
    <property type="entry name" value="GspL_pp_dom"/>
</dbReference>
<dbReference type="GO" id="GO:0009276">
    <property type="term" value="C:Gram-negative-bacterium-type cell wall"/>
    <property type="evidence" value="ECO:0007669"/>
    <property type="project" value="InterPro"/>
</dbReference>
<evidence type="ECO:0000256" key="2">
    <source>
        <dbReference type="ARBA" id="ARBA00005318"/>
    </source>
</evidence>
<dbReference type="SUPFAM" id="SSF53067">
    <property type="entry name" value="Actin-like ATPase domain"/>
    <property type="match status" value="2"/>
</dbReference>
<dbReference type="NCBIfam" id="TIGR01709">
    <property type="entry name" value="typeII_sec_gspL"/>
    <property type="match status" value="1"/>
</dbReference>
<protein>
    <recommendedName>
        <fullName evidence="10">Type II secretion system protein L</fullName>
        <shortName evidence="10">T2SS protein L</shortName>
    </recommendedName>
</protein>
<comment type="function">
    <text evidence="10">Inner membrane component of the type II secretion system required for the energy-dependent secretion of extracellular factors such as proteases and toxins from the periplasm.</text>
</comment>
<dbReference type="AlphaFoldDB" id="A0A2A5SYY7"/>
<name>A0A2A5SYY7_9GAMM</name>
<keyword evidence="7 10" id="KW-0653">Protein transport</keyword>
<sequence>MIPWLVWSPNQQNVIASGEANSVVQLAKYAKDREVMVLADSASLMLISVVLPSGSERQLETILPYLLEDNLAQDVDQVHVALLGKTETLAHVAVIDRCIMQRWLDLLSDAGISIKRLIPDCLCLPHRDDAYSAVSLSKRWLLRFGEMQGGAAEDRWLLIWLRGVNSECNYKHVDFPVVSYSTLPVSAPMSWRCEPTEQVLLLLAQGAMQHRYTLLTGKYKPQSQIYKHLKLWRGVAIVASVLLCVQVAEEVTNLYQMETQARQYREESEARLRTVLPNNQHIPTASYFRLLMNNEVSRLSGENQQTGVMVWLAELGPLLKSVSGIELDSMRYDQKRGEFRFNARGKEFGDFEKLREVLSSKYETERGQLSRNQQSVTGAFVLKRS</sequence>
<evidence type="ECO:0000256" key="9">
    <source>
        <dbReference type="ARBA" id="ARBA00023136"/>
    </source>
</evidence>
<evidence type="ECO:0000256" key="1">
    <source>
        <dbReference type="ARBA" id="ARBA00004377"/>
    </source>
</evidence>
<dbReference type="InterPro" id="IPR024230">
    <property type="entry name" value="GspL_cyto_dom"/>
</dbReference>
<evidence type="ECO:0000256" key="3">
    <source>
        <dbReference type="ARBA" id="ARBA00022448"/>
    </source>
</evidence>
<dbReference type="Gene3D" id="3.30.420.370">
    <property type="match status" value="1"/>
</dbReference>
<feature type="domain" description="GspL cytoplasmic actin-ATPase-like" evidence="11">
    <location>
        <begin position="2"/>
        <end position="222"/>
    </location>
</feature>
<evidence type="ECO:0000256" key="10">
    <source>
        <dbReference type="PIRNR" id="PIRNR015761"/>
    </source>
</evidence>
<dbReference type="EMBL" id="NBYY01000039">
    <property type="protein sequence ID" value="PCS21123.1"/>
    <property type="molecule type" value="Genomic_DNA"/>
</dbReference>
<dbReference type="InterPro" id="IPR007812">
    <property type="entry name" value="T2SS_protein-GspL"/>
</dbReference>
<comment type="subcellular location">
    <subcellularLocation>
        <location evidence="1">Cell inner membrane</location>
        <topology evidence="1">Single-pass membrane protein</topology>
    </subcellularLocation>
</comment>
<keyword evidence="5" id="KW-0997">Cell inner membrane</keyword>
<keyword evidence="9" id="KW-0472">Membrane</keyword>
<evidence type="ECO:0000256" key="6">
    <source>
        <dbReference type="ARBA" id="ARBA00022692"/>
    </source>
</evidence>
<evidence type="ECO:0000256" key="8">
    <source>
        <dbReference type="ARBA" id="ARBA00022989"/>
    </source>
</evidence>
<reference evidence="14" key="1">
    <citation type="submission" date="2017-04" db="EMBL/GenBank/DDBJ databases">
        <title>Genome evolution of the luminous symbionts of deep sea anglerfish.</title>
        <authorList>
            <person name="Hendry T.A."/>
        </authorList>
    </citation>
    <scope>NUCLEOTIDE SEQUENCE [LARGE SCALE GENOMIC DNA]</scope>
</reference>
<dbReference type="Pfam" id="PF12693">
    <property type="entry name" value="GspL_C"/>
    <property type="match status" value="1"/>
</dbReference>
<dbReference type="InterPro" id="IPR043129">
    <property type="entry name" value="ATPase_NBD"/>
</dbReference>
<dbReference type="Gene3D" id="3.30.420.380">
    <property type="match status" value="1"/>
</dbReference>
<dbReference type="GO" id="GO:0015628">
    <property type="term" value="P:protein secretion by the type II secretion system"/>
    <property type="evidence" value="ECO:0007669"/>
    <property type="project" value="InterPro"/>
</dbReference>
<dbReference type="GO" id="GO:0015627">
    <property type="term" value="C:type II protein secretion system complex"/>
    <property type="evidence" value="ECO:0007669"/>
    <property type="project" value="InterPro"/>
</dbReference>
<keyword evidence="3 10" id="KW-0813">Transport</keyword>
<dbReference type="Proteomes" id="UP000219020">
    <property type="component" value="Unassembled WGS sequence"/>
</dbReference>
<evidence type="ECO:0000313" key="13">
    <source>
        <dbReference type="EMBL" id="PCS21123.1"/>
    </source>
</evidence>
<evidence type="ECO:0000259" key="12">
    <source>
        <dbReference type="Pfam" id="PF12693"/>
    </source>
</evidence>
<comment type="caution">
    <text evidence="13">The sequence shown here is derived from an EMBL/GenBank/DDBJ whole genome shotgun (WGS) entry which is preliminary data.</text>
</comment>
<dbReference type="RefSeq" id="WP_241896519.1">
    <property type="nucleotide sequence ID" value="NZ_CAWOZE010000002.1"/>
</dbReference>
<organism evidence="13 14">
    <name type="scientific">Candidatus Enterovibrio escicola</name>
    <dbReference type="NCBI Taxonomy" id="1927127"/>
    <lineage>
        <taxon>Bacteria</taxon>
        <taxon>Pseudomonadati</taxon>
        <taxon>Pseudomonadota</taxon>
        <taxon>Gammaproteobacteria</taxon>
        <taxon>Vibrionales</taxon>
        <taxon>Vibrionaceae</taxon>
        <taxon>Enterovibrio</taxon>
    </lineage>
</organism>
<keyword evidence="8" id="KW-1133">Transmembrane helix</keyword>
<dbReference type="Pfam" id="PF05134">
    <property type="entry name" value="T2SSL"/>
    <property type="match status" value="1"/>
</dbReference>
<proteinExistence type="inferred from homology"/>
<evidence type="ECO:0000259" key="11">
    <source>
        <dbReference type="Pfam" id="PF05134"/>
    </source>
</evidence>
<feature type="domain" description="GspL periplasmic" evidence="12">
    <location>
        <begin position="227"/>
        <end position="384"/>
    </location>
</feature>
<gene>
    <name evidence="13" type="ORF">BTN49_3270</name>
</gene>
<accession>A0A2A5SYY7</accession>
<dbReference type="CDD" id="cd24017">
    <property type="entry name" value="ASKHA_T2SSL_N"/>
    <property type="match status" value="1"/>
</dbReference>
<evidence type="ECO:0000256" key="4">
    <source>
        <dbReference type="ARBA" id="ARBA00022475"/>
    </source>
</evidence>
<comment type="similarity">
    <text evidence="2 10">Belongs to the GSP L family.</text>
</comment>
<dbReference type="PIRSF" id="PIRSF015761">
    <property type="entry name" value="Protein_L"/>
    <property type="match status" value="1"/>
</dbReference>
<keyword evidence="6" id="KW-0812">Transmembrane</keyword>
<keyword evidence="14" id="KW-1185">Reference proteome</keyword>
<evidence type="ECO:0000313" key="14">
    <source>
        <dbReference type="Proteomes" id="UP000219020"/>
    </source>
</evidence>
<dbReference type="GeneID" id="66952718"/>
<dbReference type="GO" id="GO:0005886">
    <property type="term" value="C:plasma membrane"/>
    <property type="evidence" value="ECO:0007669"/>
    <property type="project" value="UniProtKB-SubCell"/>
</dbReference>
<evidence type="ECO:0000256" key="5">
    <source>
        <dbReference type="ARBA" id="ARBA00022519"/>
    </source>
</evidence>
<evidence type="ECO:0000256" key="7">
    <source>
        <dbReference type="ARBA" id="ARBA00022927"/>
    </source>
</evidence>
<keyword evidence="4" id="KW-1003">Cell membrane</keyword>